<name>A0A0B7FPS5_THACB</name>
<accession>A0A0B7FPS5</accession>
<dbReference type="PANTHER" id="PTHR15481">
    <property type="entry name" value="RIBONUCLEIC ACID BINDING PROTEIN S1"/>
    <property type="match status" value="1"/>
</dbReference>
<evidence type="ECO:0008006" key="5">
    <source>
        <dbReference type="Google" id="ProtNLM"/>
    </source>
</evidence>
<dbReference type="EMBL" id="LN679103">
    <property type="protein sequence ID" value="CEL59675.1"/>
    <property type="molecule type" value="Genomic_DNA"/>
</dbReference>
<dbReference type="OrthoDB" id="252020at2759"/>
<dbReference type="GO" id="GO:0005737">
    <property type="term" value="C:cytoplasm"/>
    <property type="evidence" value="ECO:0007669"/>
    <property type="project" value="TreeGrafter"/>
</dbReference>
<dbReference type="Gene3D" id="3.30.70.330">
    <property type="match status" value="1"/>
</dbReference>
<reference evidence="3 4" key="1">
    <citation type="submission" date="2014-11" db="EMBL/GenBank/DDBJ databases">
        <authorList>
            <person name="Wibberg Daniel"/>
        </authorList>
    </citation>
    <scope>NUCLEOTIDE SEQUENCE [LARGE SCALE GENOMIC DNA]</scope>
    <source>
        <strain evidence="3">Rhizoctonia solani AG1-IB 7/3/14</strain>
    </source>
</reference>
<evidence type="ECO:0000313" key="4">
    <source>
        <dbReference type="Proteomes" id="UP000059188"/>
    </source>
</evidence>
<dbReference type="GO" id="GO:0061574">
    <property type="term" value="C:ASAP complex"/>
    <property type="evidence" value="ECO:0007669"/>
    <property type="project" value="TreeGrafter"/>
</dbReference>
<keyword evidence="1" id="KW-0694">RNA-binding</keyword>
<sequence length="181" mass="19586">MPIHQKSGQTKGSAHVEFFDSQAAKTAVTHMNTGLLDGATLLVELSDPPRSPSPPRRPYSPPRRNRRPPSPVRNRRPPQPARRRTPPRRFGGDSYRPRSLSPSRRVAVGADHILAAGPDLVRPHLTHVRREVCPDPGAGPGPVLAPAPAPTPARLRGQGVLAEARRGLAPPSLKHTLHASR</sequence>
<evidence type="ECO:0000313" key="3">
    <source>
        <dbReference type="EMBL" id="CEL59675.1"/>
    </source>
</evidence>
<protein>
    <recommendedName>
        <fullName evidence="5">RRM domain-containing protein</fullName>
    </recommendedName>
</protein>
<evidence type="ECO:0000256" key="1">
    <source>
        <dbReference type="ARBA" id="ARBA00022884"/>
    </source>
</evidence>
<feature type="region of interest" description="Disordered" evidence="2">
    <location>
        <begin position="131"/>
        <end position="154"/>
    </location>
</feature>
<feature type="compositionally biased region" description="Pro residues" evidence="2">
    <location>
        <begin position="137"/>
        <end position="151"/>
    </location>
</feature>
<dbReference type="InterPro" id="IPR035979">
    <property type="entry name" value="RBD_domain_sf"/>
</dbReference>
<dbReference type="STRING" id="1108050.A0A0B7FPS5"/>
<feature type="compositionally biased region" description="Pro residues" evidence="2">
    <location>
        <begin position="49"/>
        <end position="61"/>
    </location>
</feature>
<dbReference type="SUPFAM" id="SSF54928">
    <property type="entry name" value="RNA-binding domain, RBD"/>
    <property type="match status" value="1"/>
</dbReference>
<dbReference type="InterPro" id="IPR012677">
    <property type="entry name" value="Nucleotide-bd_a/b_plait_sf"/>
</dbReference>
<dbReference type="GO" id="GO:0005654">
    <property type="term" value="C:nucleoplasm"/>
    <property type="evidence" value="ECO:0007669"/>
    <property type="project" value="TreeGrafter"/>
</dbReference>
<keyword evidence="4" id="KW-1185">Reference proteome</keyword>
<dbReference type="GO" id="GO:0003723">
    <property type="term" value="F:RNA binding"/>
    <property type="evidence" value="ECO:0007669"/>
    <property type="project" value="UniProtKB-KW"/>
</dbReference>
<proteinExistence type="predicted"/>
<feature type="compositionally biased region" description="Basic residues" evidence="2">
    <location>
        <begin position="63"/>
        <end position="87"/>
    </location>
</feature>
<feature type="region of interest" description="Disordered" evidence="2">
    <location>
        <begin position="43"/>
        <end position="106"/>
    </location>
</feature>
<gene>
    <name evidence="3" type="ORF">RSOLAG1IB_03608</name>
</gene>
<dbReference type="PANTHER" id="PTHR15481:SF0">
    <property type="entry name" value="LD23870P-RELATED"/>
    <property type="match status" value="1"/>
</dbReference>
<dbReference type="GO" id="GO:0000398">
    <property type="term" value="P:mRNA splicing, via spliceosome"/>
    <property type="evidence" value="ECO:0007669"/>
    <property type="project" value="TreeGrafter"/>
</dbReference>
<evidence type="ECO:0000256" key="2">
    <source>
        <dbReference type="SAM" id="MobiDB-lite"/>
    </source>
</evidence>
<dbReference type="Proteomes" id="UP000059188">
    <property type="component" value="Unassembled WGS sequence"/>
</dbReference>
<organism evidence="3 4">
    <name type="scientific">Thanatephorus cucumeris (strain AG1-IB / isolate 7/3/14)</name>
    <name type="common">Lettuce bottom rot fungus</name>
    <name type="synonym">Rhizoctonia solani</name>
    <dbReference type="NCBI Taxonomy" id="1108050"/>
    <lineage>
        <taxon>Eukaryota</taxon>
        <taxon>Fungi</taxon>
        <taxon>Dikarya</taxon>
        <taxon>Basidiomycota</taxon>
        <taxon>Agaricomycotina</taxon>
        <taxon>Agaricomycetes</taxon>
        <taxon>Cantharellales</taxon>
        <taxon>Ceratobasidiaceae</taxon>
        <taxon>Rhizoctonia</taxon>
        <taxon>Rhizoctonia solani AG-1</taxon>
    </lineage>
</organism>
<dbReference type="AlphaFoldDB" id="A0A0B7FPS5"/>